<dbReference type="InterPro" id="IPR000531">
    <property type="entry name" value="Beta-barrel_TonB"/>
</dbReference>
<evidence type="ECO:0000313" key="17">
    <source>
        <dbReference type="Proteomes" id="UP000253226"/>
    </source>
</evidence>
<dbReference type="InterPro" id="IPR011276">
    <property type="entry name" value="TonB_haem/Hb_rcpt"/>
</dbReference>
<dbReference type="Gene3D" id="2.40.170.20">
    <property type="entry name" value="TonB-dependent receptor, beta-barrel domain"/>
    <property type="match status" value="1"/>
</dbReference>
<dbReference type="GO" id="GO:0015232">
    <property type="term" value="F:heme transmembrane transporter activity"/>
    <property type="evidence" value="ECO:0007669"/>
    <property type="project" value="InterPro"/>
</dbReference>
<dbReference type="Pfam" id="PF00593">
    <property type="entry name" value="TonB_dep_Rec_b-barrel"/>
    <property type="match status" value="1"/>
</dbReference>
<dbReference type="InterPro" id="IPR012910">
    <property type="entry name" value="Plug_dom"/>
</dbReference>
<evidence type="ECO:0000256" key="1">
    <source>
        <dbReference type="ARBA" id="ARBA00004571"/>
    </source>
</evidence>
<evidence type="ECO:0000256" key="4">
    <source>
        <dbReference type="ARBA" id="ARBA00022452"/>
    </source>
</evidence>
<evidence type="ECO:0000313" key="16">
    <source>
        <dbReference type="EMBL" id="RCK32885.1"/>
    </source>
</evidence>
<dbReference type="RefSeq" id="WP_114103729.1">
    <property type="nucleotide sequence ID" value="NZ_JPWF01000014.1"/>
</dbReference>
<evidence type="ECO:0000256" key="7">
    <source>
        <dbReference type="ARBA" id="ARBA00023077"/>
    </source>
</evidence>
<dbReference type="NCBIfam" id="TIGR01785">
    <property type="entry name" value="TonB-hemin"/>
    <property type="match status" value="1"/>
</dbReference>
<keyword evidence="7 12" id="KW-0798">TonB box</keyword>
<organism evidence="16 17">
    <name type="scientific">Thalassospira profundimaris</name>
    <dbReference type="NCBI Taxonomy" id="502049"/>
    <lineage>
        <taxon>Bacteria</taxon>
        <taxon>Pseudomonadati</taxon>
        <taxon>Pseudomonadota</taxon>
        <taxon>Alphaproteobacteria</taxon>
        <taxon>Rhodospirillales</taxon>
        <taxon>Thalassospiraceae</taxon>
        <taxon>Thalassospira</taxon>
    </lineage>
</organism>
<evidence type="ECO:0000256" key="8">
    <source>
        <dbReference type="ARBA" id="ARBA00023136"/>
    </source>
</evidence>
<dbReference type="Gene3D" id="2.170.130.10">
    <property type="entry name" value="TonB-dependent receptor, plug domain"/>
    <property type="match status" value="1"/>
</dbReference>
<evidence type="ECO:0000256" key="5">
    <source>
        <dbReference type="ARBA" id="ARBA00022692"/>
    </source>
</evidence>
<dbReference type="InterPro" id="IPR039426">
    <property type="entry name" value="TonB-dep_rcpt-like"/>
</dbReference>
<evidence type="ECO:0000256" key="10">
    <source>
        <dbReference type="PROSITE-ProRule" id="PRU01360"/>
    </source>
</evidence>
<dbReference type="InterPro" id="IPR036942">
    <property type="entry name" value="Beta-barrel_TonB_sf"/>
</dbReference>
<gene>
    <name evidence="16" type="ORF">TH19_18430</name>
</gene>
<sequence length="689" mass="74207">MALSNSARLLLATVSTFALGTAAYAQEAANASSNDVKDVSATSNQPVLIAENSIALDAITITADKRQTSVIDVPASISVVDEEELERRQASDLSDILRGMPGVEIYGGPRSTVQEPVIRGLTGDRVVVRVDGARANMSVGHKGRFFFDPEVLKSVEVYRGAASTMQGTGALGGVIALTTKDANDLLDPGQKIGARVKVGYASVDHGLTTNGMAYGRPTDNTDILVSVTRESTGNFESGDGIKQQYTDDDYISGMVKGGIDINDASRLTLTVQRYSDDHQLPAAPDSGSAVNSTSNYLVNRESEESSLVLGYSYHDSGNDWIDANVSAYGMRTDLDEKRVSDGRHDERTLDTIGLDGNNTSRFDLAGRELAVTIGGEIYQDSQEGRRNGVAVSNLFPDAEMTIYGVYVDNAFAVTDALDVTAGVRFDSYDLSAEGQRSREDSAISPRFSASYRVTSWMQPYVSYAEAFRAPAMTEMYASGYHFPGNNFVANPDLEAEKAKTWEFGTNFKSDNLLTAGDAFRAKVAYFQNEIEDYIEQQGATVGSSETKSVNVPEAEIKGFEAELSYDTGIVFAGLAASRLRGENTKTGANLSDIPADKVSVSGGYRFEDYGVELGGRANLVDRLTRIASGSEVPGYATFDLFASWDASETLPGLRVNAGIDNILDHNYQTADNALYEPGRNFKISASMKF</sequence>
<keyword evidence="9 10" id="KW-0998">Cell outer membrane</keyword>
<feature type="domain" description="TonB-dependent receptor plug" evidence="15">
    <location>
        <begin position="70"/>
        <end position="174"/>
    </location>
</feature>
<dbReference type="PROSITE" id="PS01156">
    <property type="entry name" value="TONB_DEPENDENT_REC_2"/>
    <property type="match status" value="1"/>
</dbReference>
<dbReference type="InterPro" id="IPR010949">
    <property type="entry name" value="TonB_Hb/transfer/lactofer_rcpt"/>
</dbReference>
<dbReference type="EMBL" id="JPWF01000014">
    <property type="protein sequence ID" value="RCK32885.1"/>
    <property type="molecule type" value="Genomic_DNA"/>
</dbReference>
<dbReference type="PANTHER" id="PTHR30069:SF41">
    <property type="entry name" value="HEME_HEMOPEXIN UTILIZATION PROTEIN C"/>
    <property type="match status" value="1"/>
</dbReference>
<dbReference type="GO" id="GO:0015344">
    <property type="term" value="F:siderophore uptake transmembrane transporter activity"/>
    <property type="evidence" value="ECO:0007669"/>
    <property type="project" value="TreeGrafter"/>
</dbReference>
<dbReference type="SUPFAM" id="SSF56935">
    <property type="entry name" value="Porins"/>
    <property type="match status" value="1"/>
</dbReference>
<dbReference type="PROSITE" id="PS52016">
    <property type="entry name" value="TONB_DEPENDENT_REC_3"/>
    <property type="match status" value="1"/>
</dbReference>
<dbReference type="GO" id="GO:0044718">
    <property type="term" value="P:siderophore transmembrane transport"/>
    <property type="evidence" value="ECO:0007669"/>
    <property type="project" value="TreeGrafter"/>
</dbReference>
<keyword evidence="3 10" id="KW-0813">Transport</keyword>
<evidence type="ECO:0000256" key="12">
    <source>
        <dbReference type="RuleBase" id="RU003357"/>
    </source>
</evidence>
<feature type="short sequence motif" description="TonB C-terminal box" evidence="11">
    <location>
        <begin position="672"/>
        <end position="689"/>
    </location>
</feature>
<dbReference type="InterPro" id="IPR037066">
    <property type="entry name" value="Plug_dom_sf"/>
</dbReference>
<dbReference type="NCBIfam" id="TIGR01786">
    <property type="entry name" value="TonB-hemlactrns"/>
    <property type="match status" value="1"/>
</dbReference>
<feature type="signal peptide" evidence="13">
    <location>
        <begin position="1"/>
        <end position="25"/>
    </location>
</feature>
<name>A0A367W0Q8_9PROT</name>
<evidence type="ECO:0000256" key="11">
    <source>
        <dbReference type="PROSITE-ProRule" id="PRU10144"/>
    </source>
</evidence>
<comment type="caution">
    <text evidence="16">The sequence shown here is derived from an EMBL/GenBank/DDBJ whole genome shotgun (WGS) entry which is preliminary data.</text>
</comment>
<evidence type="ECO:0000259" key="14">
    <source>
        <dbReference type="Pfam" id="PF00593"/>
    </source>
</evidence>
<dbReference type="InterPro" id="IPR010917">
    <property type="entry name" value="TonB_rcpt_CS"/>
</dbReference>
<comment type="subcellular location">
    <subcellularLocation>
        <location evidence="1 10">Cell outer membrane</location>
        <topology evidence="1 10">Multi-pass membrane protein</topology>
    </subcellularLocation>
</comment>
<feature type="chain" id="PRO_5016901574" evidence="13">
    <location>
        <begin position="26"/>
        <end position="689"/>
    </location>
</feature>
<dbReference type="CDD" id="cd01347">
    <property type="entry name" value="ligand_gated_channel"/>
    <property type="match status" value="1"/>
</dbReference>
<comment type="similarity">
    <text evidence="2 10 12">Belongs to the TonB-dependent receptor family.</text>
</comment>
<dbReference type="Proteomes" id="UP000253226">
    <property type="component" value="Unassembled WGS sequence"/>
</dbReference>
<evidence type="ECO:0000256" key="3">
    <source>
        <dbReference type="ARBA" id="ARBA00022448"/>
    </source>
</evidence>
<keyword evidence="5 10" id="KW-0812">Transmembrane</keyword>
<proteinExistence type="inferred from homology"/>
<dbReference type="Pfam" id="PF07715">
    <property type="entry name" value="Plug"/>
    <property type="match status" value="1"/>
</dbReference>
<keyword evidence="8 10" id="KW-0472">Membrane</keyword>
<feature type="domain" description="TonB-dependent receptor-like beta-barrel" evidence="14">
    <location>
        <begin position="262"/>
        <end position="662"/>
    </location>
</feature>
<keyword evidence="4 10" id="KW-1134">Transmembrane beta strand</keyword>
<evidence type="ECO:0000256" key="2">
    <source>
        <dbReference type="ARBA" id="ARBA00009810"/>
    </source>
</evidence>
<evidence type="ECO:0000259" key="15">
    <source>
        <dbReference type="Pfam" id="PF07715"/>
    </source>
</evidence>
<keyword evidence="6 13" id="KW-0732">Signal</keyword>
<reference evidence="16 17" key="1">
    <citation type="submission" date="2014-07" db="EMBL/GenBank/DDBJ databases">
        <title>Draft genome sequence of Thalassospira profundimaris 35.</title>
        <authorList>
            <person name="Lai Q."/>
            <person name="Shao Z."/>
        </authorList>
    </citation>
    <scope>NUCLEOTIDE SEQUENCE [LARGE SCALE GENOMIC DNA]</scope>
    <source>
        <strain evidence="16 17">35</strain>
    </source>
</reference>
<dbReference type="OrthoDB" id="9760333at2"/>
<evidence type="ECO:0000256" key="6">
    <source>
        <dbReference type="ARBA" id="ARBA00022729"/>
    </source>
</evidence>
<evidence type="ECO:0000256" key="9">
    <source>
        <dbReference type="ARBA" id="ARBA00023237"/>
    </source>
</evidence>
<dbReference type="PANTHER" id="PTHR30069">
    <property type="entry name" value="TONB-DEPENDENT OUTER MEMBRANE RECEPTOR"/>
    <property type="match status" value="1"/>
</dbReference>
<evidence type="ECO:0000256" key="13">
    <source>
        <dbReference type="SAM" id="SignalP"/>
    </source>
</evidence>
<dbReference type="GO" id="GO:0009279">
    <property type="term" value="C:cell outer membrane"/>
    <property type="evidence" value="ECO:0007669"/>
    <property type="project" value="UniProtKB-SubCell"/>
</dbReference>
<dbReference type="AlphaFoldDB" id="A0A367W0Q8"/>
<protein>
    <submittedName>
        <fullName evidence="16">Hemoglobin</fullName>
    </submittedName>
</protein>
<accession>A0A367W0Q8</accession>